<feature type="region of interest" description="Disordered" evidence="1">
    <location>
        <begin position="208"/>
        <end position="232"/>
    </location>
</feature>
<reference evidence="4 5" key="1">
    <citation type="submission" date="2015-12" db="EMBL/GenBank/DDBJ databases">
        <title>The genome of Folsomia candida.</title>
        <authorList>
            <person name="Faddeeva A."/>
            <person name="Derks M.F."/>
            <person name="Anvar Y."/>
            <person name="Smit S."/>
            <person name="Van Straalen N."/>
            <person name="Roelofs D."/>
        </authorList>
    </citation>
    <scope>NUCLEOTIDE SEQUENCE [LARGE SCALE GENOMIC DNA]</scope>
    <source>
        <strain evidence="4 5">VU population</strain>
        <tissue evidence="4">Whole body</tissue>
    </source>
</reference>
<gene>
    <name evidence="4" type="ORF">Fcan01_26999</name>
</gene>
<feature type="chain" id="PRO_5012691585" evidence="3">
    <location>
        <begin position="22"/>
        <end position="252"/>
    </location>
</feature>
<protein>
    <submittedName>
        <fullName evidence="4">Uncharacterized protein</fullName>
    </submittedName>
</protein>
<dbReference type="AlphaFoldDB" id="A0A226CZ04"/>
<keyword evidence="2" id="KW-1133">Transmembrane helix</keyword>
<evidence type="ECO:0000256" key="2">
    <source>
        <dbReference type="SAM" id="Phobius"/>
    </source>
</evidence>
<evidence type="ECO:0000256" key="3">
    <source>
        <dbReference type="SAM" id="SignalP"/>
    </source>
</evidence>
<organism evidence="4 5">
    <name type="scientific">Folsomia candida</name>
    <name type="common">Springtail</name>
    <dbReference type="NCBI Taxonomy" id="158441"/>
    <lineage>
        <taxon>Eukaryota</taxon>
        <taxon>Metazoa</taxon>
        <taxon>Ecdysozoa</taxon>
        <taxon>Arthropoda</taxon>
        <taxon>Hexapoda</taxon>
        <taxon>Collembola</taxon>
        <taxon>Entomobryomorpha</taxon>
        <taxon>Isotomoidea</taxon>
        <taxon>Isotomidae</taxon>
        <taxon>Proisotominae</taxon>
        <taxon>Folsomia</taxon>
    </lineage>
</organism>
<evidence type="ECO:0000313" key="4">
    <source>
        <dbReference type="EMBL" id="OXA38209.1"/>
    </source>
</evidence>
<feature type="signal peptide" evidence="3">
    <location>
        <begin position="1"/>
        <end position="21"/>
    </location>
</feature>
<accession>A0A226CZ04</accession>
<proteinExistence type="predicted"/>
<evidence type="ECO:0000313" key="5">
    <source>
        <dbReference type="Proteomes" id="UP000198287"/>
    </source>
</evidence>
<name>A0A226CZ04_FOLCA</name>
<keyword evidence="2" id="KW-0812">Transmembrane</keyword>
<keyword evidence="3" id="KW-0732">Signal</keyword>
<keyword evidence="2" id="KW-0472">Membrane</keyword>
<comment type="caution">
    <text evidence="4">The sequence shown here is derived from an EMBL/GenBank/DDBJ whole genome shotgun (WGS) entry which is preliminary data.</text>
</comment>
<sequence>MSPISKIFQLCSIAWISVVTCDSNSISETKFSDSLTIPTQEIESTTQEAPAQNGYNFMDNIFIKFPSLWKHINTSTTDSGTSYYFRTNFNSSKFNNYLEPDLEHRQIYYQDGIGYTYQRNPIESRSPLPAYAILPIIVIIILLWKRCRRPPTNRPFLPRHCTERDRAISTYLRTLGRRDGISPQNPIVTGPTTIFALSGGQIWLGDGPSANREVDNKPPPEYWETVGKETTEIAPPTYEDAAKNEQTEVKIV</sequence>
<feature type="transmembrane region" description="Helical" evidence="2">
    <location>
        <begin position="128"/>
        <end position="144"/>
    </location>
</feature>
<dbReference type="EMBL" id="LNIX01000047">
    <property type="protein sequence ID" value="OXA38209.1"/>
    <property type="molecule type" value="Genomic_DNA"/>
</dbReference>
<evidence type="ECO:0000256" key="1">
    <source>
        <dbReference type="SAM" id="MobiDB-lite"/>
    </source>
</evidence>
<dbReference type="Proteomes" id="UP000198287">
    <property type="component" value="Unassembled WGS sequence"/>
</dbReference>
<keyword evidence="5" id="KW-1185">Reference proteome</keyword>